<evidence type="ECO:0000256" key="3">
    <source>
        <dbReference type="ARBA" id="ARBA00020541"/>
    </source>
</evidence>
<dbReference type="InterPro" id="IPR010985">
    <property type="entry name" value="Ribbon_hlx_hlx"/>
</dbReference>
<evidence type="ECO:0000313" key="8">
    <source>
        <dbReference type="Proteomes" id="UP001055117"/>
    </source>
</evidence>
<evidence type="ECO:0000256" key="1">
    <source>
        <dbReference type="ARBA" id="ARBA00004496"/>
    </source>
</evidence>
<keyword evidence="8" id="KW-1185">Reference proteome</keyword>
<dbReference type="EMBL" id="BPQG01000036">
    <property type="protein sequence ID" value="GJD44711.1"/>
    <property type="molecule type" value="Genomic_DNA"/>
</dbReference>
<gene>
    <name evidence="7" type="ORF">AFCDBAGC_2578</name>
</gene>
<dbReference type="Proteomes" id="UP001055117">
    <property type="component" value="Unassembled WGS sequence"/>
</dbReference>
<dbReference type="InterPro" id="IPR008876">
    <property type="entry name" value="TraY"/>
</dbReference>
<keyword evidence="4" id="KW-0963">Cytoplasm</keyword>
<evidence type="ECO:0000313" key="7">
    <source>
        <dbReference type="EMBL" id="GJD44711.1"/>
    </source>
</evidence>
<keyword evidence="6" id="KW-0238">DNA-binding</keyword>
<evidence type="ECO:0000256" key="4">
    <source>
        <dbReference type="ARBA" id="ARBA00022490"/>
    </source>
</evidence>
<dbReference type="SUPFAM" id="SSF47598">
    <property type="entry name" value="Ribbon-helix-helix"/>
    <property type="match status" value="1"/>
</dbReference>
<comment type="similarity">
    <text evidence="2">Belongs to the TraY family.</text>
</comment>
<dbReference type="Pfam" id="PF05509">
    <property type="entry name" value="TraY"/>
    <property type="match status" value="1"/>
</dbReference>
<protein>
    <recommendedName>
        <fullName evidence="3">Relaxosome protein TraY</fullName>
    </recommendedName>
</protein>
<sequence>MLALDLPPEIERRLDALARRTGRSADDHVREAIQDHLDEIEDVEIAESRVAALQRGESQAVPLRAVMDRYGLAD</sequence>
<proteinExistence type="inferred from homology"/>
<keyword evidence="5" id="KW-0184">Conjugation</keyword>
<evidence type="ECO:0000256" key="5">
    <source>
        <dbReference type="ARBA" id="ARBA00022971"/>
    </source>
</evidence>
<reference evidence="7 8" key="1">
    <citation type="journal article" date="2021" name="Front. Microbiol.">
        <title>Comprehensive Comparative Genomics and Phenotyping of Methylobacterium Species.</title>
        <authorList>
            <person name="Alessa O."/>
            <person name="Ogura Y."/>
            <person name="Fujitani Y."/>
            <person name="Takami H."/>
            <person name="Hayashi T."/>
            <person name="Sahin N."/>
            <person name="Tani A."/>
        </authorList>
    </citation>
    <scope>NUCLEOTIDE SEQUENCE [LARGE SCALE GENOMIC DNA]</scope>
    <source>
        <strain evidence="7 8">DSM 23679</strain>
    </source>
</reference>
<evidence type="ECO:0000256" key="6">
    <source>
        <dbReference type="ARBA" id="ARBA00023125"/>
    </source>
</evidence>
<comment type="caution">
    <text evidence="7">The sequence shown here is derived from an EMBL/GenBank/DDBJ whole genome shotgun (WGS) entry which is preliminary data.</text>
</comment>
<organism evidence="7 8">
    <name type="scientific">Methylobacterium cerastii</name>
    <dbReference type="NCBI Taxonomy" id="932741"/>
    <lineage>
        <taxon>Bacteria</taxon>
        <taxon>Pseudomonadati</taxon>
        <taxon>Pseudomonadota</taxon>
        <taxon>Alphaproteobacteria</taxon>
        <taxon>Hyphomicrobiales</taxon>
        <taxon>Methylobacteriaceae</taxon>
        <taxon>Methylobacterium</taxon>
    </lineage>
</organism>
<evidence type="ECO:0000256" key="2">
    <source>
        <dbReference type="ARBA" id="ARBA00007183"/>
    </source>
</evidence>
<name>A0ABQ4QI65_9HYPH</name>
<accession>A0ABQ4QI65</accession>
<dbReference type="RefSeq" id="WP_147751426.1">
    <property type="nucleotide sequence ID" value="NZ_BPQG01000036.1"/>
</dbReference>
<comment type="subcellular location">
    <subcellularLocation>
        <location evidence="1">Cytoplasm</location>
    </subcellularLocation>
</comment>